<dbReference type="OrthoDB" id="3916778at2759"/>
<organism evidence="2 3">
    <name type="scientific">Venturia effusa</name>
    <dbReference type="NCBI Taxonomy" id="50376"/>
    <lineage>
        <taxon>Eukaryota</taxon>
        <taxon>Fungi</taxon>
        <taxon>Dikarya</taxon>
        <taxon>Ascomycota</taxon>
        <taxon>Pezizomycotina</taxon>
        <taxon>Dothideomycetes</taxon>
        <taxon>Pleosporomycetidae</taxon>
        <taxon>Venturiales</taxon>
        <taxon>Venturiaceae</taxon>
        <taxon>Venturia</taxon>
    </lineage>
</organism>
<dbReference type="EMBL" id="CP042188">
    <property type="protein sequence ID" value="QDS70427.1"/>
    <property type="molecule type" value="Genomic_DNA"/>
</dbReference>
<feature type="region of interest" description="Disordered" evidence="1">
    <location>
        <begin position="1"/>
        <end position="35"/>
    </location>
</feature>
<protein>
    <submittedName>
        <fullName evidence="2">Uncharacterized protein</fullName>
    </submittedName>
</protein>
<evidence type="ECO:0000256" key="1">
    <source>
        <dbReference type="SAM" id="MobiDB-lite"/>
    </source>
</evidence>
<gene>
    <name evidence="2" type="ORF">FKW77_009633</name>
</gene>
<feature type="compositionally biased region" description="Polar residues" evidence="1">
    <location>
        <begin position="1"/>
        <end position="13"/>
    </location>
</feature>
<dbReference type="Proteomes" id="UP000316270">
    <property type="component" value="Chromosome 4"/>
</dbReference>
<feature type="compositionally biased region" description="Basic and acidic residues" evidence="1">
    <location>
        <begin position="24"/>
        <end position="35"/>
    </location>
</feature>
<accession>A0A517L438</accession>
<keyword evidence="3" id="KW-1185">Reference proteome</keyword>
<feature type="region of interest" description="Disordered" evidence="1">
    <location>
        <begin position="416"/>
        <end position="519"/>
    </location>
</feature>
<sequence>MTRYQNQKNQTIRGPSHPKVGESGNRHDESVERELAEQHFRGAGIPFSDSDISLSGGPISSIAGPYYDLDCDDIVSRTPNVGQFQTNFCDAESREAYQDETHYLRSHTSKSRPLDFSPELQIYPDLDKLSDSDLFWVQYQHGANVGRDLFPRWKGLQTDDLPPRETLRLIPNEERNLTHMSGKLQIAKNENGEQIRSELTDEHLYELPFLPRYIDMKTDAATKNIDNWIIMGADLRRDIIPRSINYNPYHSFDENGDEFFDWKATAAHLQRTYTNKHMKRAEQPHVMGGLLRKFRMDKGRFAEFLTPITFDKQGNQRRMLLNMENLLFNTRWDIDLDRMVMRNPHSHQELPLFTPVEVRPQVRECLEKMLPHERVPTLRDLFQKYPHVSGYDERNHPLFRRSEELDTQLRRSWEMEAARRGNRRPPITVTKPNYVKGRKEITAKRKKRKNDAPPDDDEEKEEDERPSKRTKTTTKSDKSPPQRNISAVAAPRTKRPLKLSKSPLAHHSQYSVGQSSHASTYSTYQETPITASFHEASHTQMDLLLQPMPDLNLVPEELLYHPPVDCFDENGVFIQILISQYYAALTPENRQMYRNIRDAQGLNTAKQRLLETFGLQQTSITPRMATGHGPGMMPDEFAPMTGGNDSRAMAVQFDDGTALSIPQFSPSPILPHGVRAPETRNYDTHRNAEALPVDQPSQYYDPQLLNMHADAAIDQRQDSLFPPNARHHLLSPWSPEITFDNGVPLGHIEENGEAIDQAVNLPSWNDSLTDGLYFTTNTGELSDGDWAQHDDMNEYHDDAIIQG</sequence>
<feature type="compositionally biased region" description="Polar residues" evidence="1">
    <location>
        <begin position="508"/>
        <end position="519"/>
    </location>
</feature>
<evidence type="ECO:0000313" key="3">
    <source>
        <dbReference type="Proteomes" id="UP000316270"/>
    </source>
</evidence>
<feature type="compositionally biased region" description="Acidic residues" evidence="1">
    <location>
        <begin position="453"/>
        <end position="464"/>
    </location>
</feature>
<proteinExistence type="predicted"/>
<evidence type="ECO:0000313" key="2">
    <source>
        <dbReference type="EMBL" id="QDS70427.1"/>
    </source>
</evidence>
<reference evidence="2 3" key="1">
    <citation type="submission" date="2019-07" db="EMBL/GenBank/DDBJ databases">
        <title>Finished genome of Venturia effusa.</title>
        <authorList>
            <person name="Young C.A."/>
            <person name="Cox M.P."/>
            <person name="Ganley A.R.D."/>
            <person name="David W.J."/>
        </authorList>
    </citation>
    <scope>NUCLEOTIDE SEQUENCE [LARGE SCALE GENOMIC DNA]</scope>
    <source>
        <strain evidence="3">albino</strain>
    </source>
</reference>
<dbReference type="AlphaFoldDB" id="A0A517L438"/>
<name>A0A517L438_9PEZI</name>